<dbReference type="RefSeq" id="WP_018525705.1">
    <property type="nucleotide sequence ID" value="NZ_LPWH01000063.1"/>
</dbReference>
<dbReference type="Gene3D" id="3.40.250.10">
    <property type="entry name" value="Rhodanese-like domain"/>
    <property type="match status" value="2"/>
</dbReference>
<evidence type="ECO:0000256" key="2">
    <source>
        <dbReference type="SAM" id="Phobius"/>
    </source>
</evidence>
<dbReference type="EMBL" id="LPWH01000063">
    <property type="protein sequence ID" value="POR02019.1"/>
    <property type="molecule type" value="Genomic_DNA"/>
</dbReference>
<feature type="domain" description="Rhodanese" evidence="3">
    <location>
        <begin position="58"/>
        <end position="165"/>
    </location>
</feature>
<dbReference type="GO" id="GO:0004792">
    <property type="term" value="F:thiosulfate-cyanide sulfurtransferase activity"/>
    <property type="evidence" value="ECO:0007669"/>
    <property type="project" value="InterPro"/>
</dbReference>
<keyword evidence="2" id="KW-1133">Transmembrane helix</keyword>
<evidence type="ECO:0000313" key="4">
    <source>
        <dbReference type="EMBL" id="POR02019.1"/>
    </source>
</evidence>
<name>A0A2S4JR59_9SPIO</name>
<proteinExistence type="predicted"/>
<dbReference type="AlphaFoldDB" id="A0A2S4JR59"/>
<dbReference type="Proteomes" id="UP000237350">
    <property type="component" value="Unassembled WGS sequence"/>
</dbReference>
<feature type="domain" description="Rhodanese" evidence="3">
    <location>
        <begin position="198"/>
        <end position="301"/>
    </location>
</feature>
<organism evidence="4 5">
    <name type="scientific">Alkalispirochaeta sphaeroplastigenens</name>
    <dbReference type="NCBI Taxonomy" id="1187066"/>
    <lineage>
        <taxon>Bacteria</taxon>
        <taxon>Pseudomonadati</taxon>
        <taxon>Spirochaetota</taxon>
        <taxon>Spirochaetia</taxon>
        <taxon>Spirochaetales</taxon>
        <taxon>Spirochaetaceae</taxon>
        <taxon>Alkalispirochaeta</taxon>
    </lineage>
</organism>
<dbReference type="InterPro" id="IPR001307">
    <property type="entry name" value="Thiosulphate_STrfase_CS"/>
</dbReference>
<evidence type="ECO:0000259" key="3">
    <source>
        <dbReference type="PROSITE" id="PS50206"/>
    </source>
</evidence>
<dbReference type="SUPFAM" id="SSF52821">
    <property type="entry name" value="Rhodanese/Cell cycle control phosphatase"/>
    <property type="match status" value="2"/>
</dbReference>
<dbReference type="PROSITE" id="PS00380">
    <property type="entry name" value="RHODANESE_1"/>
    <property type="match status" value="2"/>
</dbReference>
<keyword evidence="5" id="KW-1185">Reference proteome</keyword>
<evidence type="ECO:0000313" key="5">
    <source>
        <dbReference type="Proteomes" id="UP000237350"/>
    </source>
</evidence>
<dbReference type="PROSITE" id="PS51257">
    <property type="entry name" value="PROKAR_LIPOPROTEIN"/>
    <property type="match status" value="1"/>
</dbReference>
<dbReference type="InterPro" id="IPR036873">
    <property type="entry name" value="Rhodanese-like_dom_sf"/>
</dbReference>
<dbReference type="Pfam" id="PF00581">
    <property type="entry name" value="Rhodanese"/>
    <property type="match status" value="2"/>
</dbReference>
<keyword evidence="2" id="KW-0472">Membrane</keyword>
<dbReference type="OrthoDB" id="9770030at2"/>
<dbReference type="SMART" id="SM00450">
    <property type="entry name" value="RHOD"/>
    <property type="match status" value="2"/>
</dbReference>
<dbReference type="CDD" id="cd01449">
    <property type="entry name" value="TST_Repeat_2"/>
    <property type="match status" value="1"/>
</dbReference>
<sequence>MKSTQTVLTRGAARMVAPVLAMGVVILGMFVLAGCAPRPVGETGTEIVEASAVASLLEQPGAVLVDARSAPDYRQGHLPGAVNISRADIVVMSPFPALLAPPEQIENALGSRGISNDSLVVVYDDNNNMDAARLWWTLKVYGHHDVKVVSGGLEALKREGYTLTTQAPTVTPATFRAQPADESMMVSAREIRAHLDDPDPSVVLIDTRSDEEFLEGHIPGALHIDYRENNFRDGTFRPVNHIRINYLKQGIDYTKEVILYCHTSIRGTPTFLALYNAGYRSLRLFDGAWVEWTANPMNPIYRPDPETARLRAPDQS</sequence>
<comment type="caution">
    <text evidence="4">The sequence shown here is derived from an EMBL/GenBank/DDBJ whole genome shotgun (WGS) entry which is preliminary data.</text>
</comment>
<keyword evidence="1" id="KW-0677">Repeat</keyword>
<accession>A0A2S4JR59</accession>
<keyword evidence="2" id="KW-0812">Transmembrane</keyword>
<dbReference type="PANTHER" id="PTHR43855">
    <property type="entry name" value="THIOSULFATE SULFURTRANSFERASE"/>
    <property type="match status" value="1"/>
</dbReference>
<protein>
    <recommendedName>
        <fullName evidence="3">Rhodanese domain-containing protein</fullName>
    </recommendedName>
</protein>
<dbReference type="PROSITE" id="PS50206">
    <property type="entry name" value="RHODANESE_3"/>
    <property type="match status" value="2"/>
</dbReference>
<reference evidence="5" key="1">
    <citation type="submission" date="2015-12" db="EMBL/GenBank/DDBJ databases">
        <authorList>
            <person name="Lodha T.D."/>
            <person name="Chintalapati S."/>
            <person name="Chintalapati V.R."/>
            <person name="Sravanthi T."/>
        </authorList>
    </citation>
    <scope>NUCLEOTIDE SEQUENCE [LARGE SCALE GENOMIC DNA]</scope>
    <source>
        <strain evidence="5">JC133</strain>
    </source>
</reference>
<evidence type="ECO:0000256" key="1">
    <source>
        <dbReference type="ARBA" id="ARBA00022737"/>
    </source>
</evidence>
<dbReference type="InterPro" id="IPR051126">
    <property type="entry name" value="Thiosulfate_sulfurtransferase"/>
</dbReference>
<dbReference type="InterPro" id="IPR001763">
    <property type="entry name" value="Rhodanese-like_dom"/>
</dbReference>
<dbReference type="CDD" id="cd01448">
    <property type="entry name" value="TST_Repeat_1"/>
    <property type="match status" value="1"/>
</dbReference>
<dbReference type="PANTHER" id="PTHR43855:SF1">
    <property type="entry name" value="THIOSULFATE SULFURTRANSFERASE"/>
    <property type="match status" value="1"/>
</dbReference>
<gene>
    <name evidence="4" type="ORF">AU468_07125</name>
</gene>
<feature type="transmembrane region" description="Helical" evidence="2">
    <location>
        <begin position="12"/>
        <end position="33"/>
    </location>
</feature>